<evidence type="ECO:0000256" key="5">
    <source>
        <dbReference type="PIRSR" id="PIRSR004692-2"/>
    </source>
</evidence>
<dbReference type="GO" id="GO:1901135">
    <property type="term" value="P:carbohydrate derivative metabolic process"/>
    <property type="evidence" value="ECO:0007669"/>
    <property type="project" value="InterPro"/>
</dbReference>
<feature type="site" description="Catalytically relevant" evidence="6">
    <location>
        <position position="57"/>
    </location>
</feature>
<feature type="site" description="Catalytically relevant" evidence="6">
    <location>
        <position position="191"/>
    </location>
</feature>
<evidence type="ECO:0000256" key="3">
    <source>
        <dbReference type="ARBA" id="ARBA00023122"/>
    </source>
</evidence>
<evidence type="ECO:0000256" key="2">
    <source>
        <dbReference type="ARBA" id="ARBA00022737"/>
    </source>
</evidence>
<evidence type="ECO:0000313" key="11">
    <source>
        <dbReference type="Proteomes" id="UP000198559"/>
    </source>
</evidence>
<dbReference type="InterPro" id="IPR001347">
    <property type="entry name" value="SIS_dom"/>
</dbReference>
<dbReference type="GO" id="GO:0019146">
    <property type="term" value="F:arabinose-5-phosphate isomerase activity"/>
    <property type="evidence" value="ECO:0007669"/>
    <property type="project" value="UniProtKB-EC"/>
</dbReference>
<dbReference type="FunFam" id="3.40.50.10490:FF:000011">
    <property type="entry name" value="Arabinose 5-phosphate isomerase"/>
    <property type="match status" value="1"/>
</dbReference>
<keyword evidence="2" id="KW-0677">Repeat</keyword>
<dbReference type="CDD" id="cd05014">
    <property type="entry name" value="SIS_Kpsf"/>
    <property type="match status" value="1"/>
</dbReference>
<sequence length="326" mass="34515">MPTYSMPNDLLNSAKSVILTEAQALTQLAEKLDQSFVDACTLIQKCTGKVILIGMGKSGHIGNKIAATFASTGTPAFAVHPAEAGHGDLGMIEQNDIAICISYSGESDEIMTLVPIIKRLGITIISMTGNKDSSIAKISNVHLDVGVEKEACPHNLAPTSSTTVALAMGDALAVSLLNNKGFSPDDFARSHPSGALGRRLLTFVNSIMKTGNDIPIVNSDTKLLNALIVMSQKALGMVLITDDNALKGIFTDGDLRRVLETHSNIQTLTIGKVMTQNCKSISANKPAMAAVAMMDEFNLNSLPVVDENNQVVGAINTHTLMQAKII</sequence>
<dbReference type="InterPro" id="IPR050986">
    <property type="entry name" value="GutQ/KpsF_isomerases"/>
</dbReference>
<dbReference type="Pfam" id="PF01380">
    <property type="entry name" value="SIS"/>
    <property type="match status" value="1"/>
</dbReference>
<dbReference type="SUPFAM" id="SSF53697">
    <property type="entry name" value="SIS domain"/>
    <property type="match status" value="1"/>
</dbReference>
<dbReference type="AlphaFoldDB" id="A0A1H6KBF1"/>
<evidence type="ECO:0000259" key="8">
    <source>
        <dbReference type="PROSITE" id="PS51371"/>
    </source>
</evidence>
<dbReference type="InterPro" id="IPR046348">
    <property type="entry name" value="SIS_dom_sf"/>
</dbReference>
<dbReference type="InterPro" id="IPR046342">
    <property type="entry name" value="CBS_dom_sf"/>
</dbReference>
<dbReference type="PANTHER" id="PTHR42745:SF1">
    <property type="entry name" value="ARABINOSE 5-PHOSPHATE ISOMERASE KDSD"/>
    <property type="match status" value="1"/>
</dbReference>
<protein>
    <recommendedName>
        <fullName evidence="4">Arabinose 5-phosphate isomerase</fullName>
        <shortName evidence="4">API</shortName>
        <ecNumber evidence="4">5.3.1.13</ecNumber>
    </recommendedName>
</protein>
<dbReference type="Pfam" id="PF00571">
    <property type="entry name" value="CBS"/>
    <property type="match status" value="2"/>
</dbReference>
<dbReference type="Proteomes" id="UP000198559">
    <property type="component" value="Unassembled WGS sequence"/>
</dbReference>
<dbReference type="CDD" id="cd04604">
    <property type="entry name" value="CBS_pair_SIS_assoc"/>
    <property type="match status" value="1"/>
</dbReference>
<dbReference type="InterPro" id="IPR000644">
    <property type="entry name" value="CBS_dom"/>
</dbReference>
<dbReference type="PANTHER" id="PTHR42745">
    <property type="match status" value="1"/>
</dbReference>
<dbReference type="PROSITE" id="PS51464">
    <property type="entry name" value="SIS"/>
    <property type="match status" value="1"/>
</dbReference>
<feature type="site" description="Catalytically relevant" evidence="6">
    <location>
        <position position="150"/>
    </location>
</feature>
<feature type="domain" description="CBS" evidence="8">
    <location>
        <begin position="274"/>
        <end position="326"/>
    </location>
</feature>
<dbReference type="GO" id="GO:0005975">
    <property type="term" value="P:carbohydrate metabolic process"/>
    <property type="evidence" value="ECO:0007669"/>
    <property type="project" value="InterPro"/>
</dbReference>
<comment type="similarity">
    <text evidence="1 4">Belongs to the SIS family. GutQ/KpsF subfamily.</text>
</comment>
<dbReference type="GO" id="GO:0097367">
    <property type="term" value="F:carbohydrate derivative binding"/>
    <property type="evidence" value="ECO:0007669"/>
    <property type="project" value="InterPro"/>
</dbReference>
<feature type="site" description="Catalytically relevant" evidence="6">
    <location>
        <position position="109"/>
    </location>
</feature>
<evidence type="ECO:0000313" key="10">
    <source>
        <dbReference type="EMBL" id="SEH72806.1"/>
    </source>
</evidence>
<comment type="catalytic activity">
    <reaction evidence="4">
        <text>D-arabinose 5-phosphate = D-ribulose 5-phosphate</text>
        <dbReference type="Rhea" id="RHEA:23104"/>
        <dbReference type="ChEBI" id="CHEBI:57693"/>
        <dbReference type="ChEBI" id="CHEBI:58121"/>
        <dbReference type="EC" id="5.3.1.13"/>
    </reaction>
</comment>
<proteinExistence type="inferred from homology"/>
<dbReference type="EMBL" id="CVUD02000109">
    <property type="protein sequence ID" value="SEH72806.1"/>
    <property type="molecule type" value="Genomic_DNA"/>
</dbReference>
<accession>A0A1H6KBF1</accession>
<organism evidence="10 11">
    <name type="scientific">Bathymodiolus azoricus thioautotrophic gill symbiont</name>
    <dbReference type="NCBI Taxonomy" id="235205"/>
    <lineage>
        <taxon>Bacteria</taxon>
        <taxon>Pseudomonadati</taxon>
        <taxon>Pseudomonadota</taxon>
        <taxon>Gammaproteobacteria</taxon>
        <taxon>sulfur-oxidizing symbionts</taxon>
    </lineage>
</organism>
<evidence type="ECO:0000256" key="4">
    <source>
        <dbReference type="PIRNR" id="PIRNR004692"/>
    </source>
</evidence>
<keyword evidence="5" id="KW-0479">Metal-binding</keyword>
<dbReference type="SMART" id="SM00116">
    <property type="entry name" value="CBS"/>
    <property type="match status" value="2"/>
</dbReference>
<feature type="domain" description="SIS" evidence="9">
    <location>
        <begin position="39"/>
        <end position="182"/>
    </location>
</feature>
<feature type="binding site" evidence="5">
    <location>
        <position position="80"/>
    </location>
    <ligand>
        <name>Zn(2+)</name>
        <dbReference type="ChEBI" id="CHEBI:29105"/>
    </ligand>
</feature>
<dbReference type="InterPro" id="IPR035474">
    <property type="entry name" value="SIS_Kpsf"/>
</dbReference>
<dbReference type="GO" id="GO:0046872">
    <property type="term" value="F:metal ion binding"/>
    <property type="evidence" value="ECO:0007669"/>
    <property type="project" value="UniProtKB-KW"/>
</dbReference>
<evidence type="ECO:0000256" key="7">
    <source>
        <dbReference type="PROSITE-ProRule" id="PRU00703"/>
    </source>
</evidence>
<evidence type="ECO:0000256" key="1">
    <source>
        <dbReference type="ARBA" id="ARBA00008165"/>
    </source>
</evidence>
<keyword evidence="3 7" id="KW-0129">CBS domain</keyword>
<dbReference type="InterPro" id="IPR004800">
    <property type="entry name" value="KdsD/KpsF-type"/>
</dbReference>
<dbReference type="NCBIfam" id="TIGR00393">
    <property type="entry name" value="kpsF"/>
    <property type="match status" value="1"/>
</dbReference>
<dbReference type="SUPFAM" id="SSF54631">
    <property type="entry name" value="CBS-domain pair"/>
    <property type="match status" value="1"/>
</dbReference>
<name>A0A1H6KBF1_9GAMM</name>
<keyword evidence="4 10" id="KW-0413">Isomerase</keyword>
<dbReference type="Gene3D" id="3.10.580.10">
    <property type="entry name" value="CBS-domain"/>
    <property type="match status" value="1"/>
</dbReference>
<dbReference type="Gene3D" id="3.40.50.10490">
    <property type="entry name" value="Glucose-6-phosphate isomerase like protein, domain 1"/>
    <property type="match status" value="1"/>
</dbReference>
<keyword evidence="5" id="KW-0862">Zinc</keyword>
<dbReference type="STRING" id="235205.BAZSYMB_GORF79_GLIMMER3"/>
<dbReference type="PROSITE" id="PS51371">
    <property type="entry name" value="CBS"/>
    <property type="match status" value="2"/>
</dbReference>
<dbReference type="EC" id="5.3.1.13" evidence="4"/>
<feature type="domain" description="CBS" evidence="8">
    <location>
        <begin position="208"/>
        <end position="267"/>
    </location>
</feature>
<dbReference type="PIRSF" id="PIRSF004692">
    <property type="entry name" value="KdsD_KpsF"/>
    <property type="match status" value="1"/>
</dbReference>
<evidence type="ECO:0000256" key="6">
    <source>
        <dbReference type="PIRSR" id="PIRSR004692-3"/>
    </source>
</evidence>
<gene>
    <name evidence="10" type="ORF">BAZSYMB_GORF79_GLIMMER3</name>
</gene>
<evidence type="ECO:0000259" key="9">
    <source>
        <dbReference type="PROSITE" id="PS51464"/>
    </source>
</evidence>
<reference evidence="11" key="1">
    <citation type="submission" date="2016-06" db="EMBL/GenBank/DDBJ databases">
        <authorList>
            <person name="Petersen J."/>
            <person name="Sayavedra L."/>
        </authorList>
    </citation>
    <scope>NUCLEOTIDE SEQUENCE [LARGE SCALE GENOMIC DNA]</scope>
    <source>
        <strain evidence="11">BazSymB</strain>
    </source>
</reference>